<sequence length="168" mass="19576">MTIYQATETLTPQINLIKLEFREFSVDNLVLRQINDIFLNAGFTLPEKNLSSYGKRRKLVQAYYNYANWEIQETFQNFLKVIEYTLQLFYIEEDTKKSLRNLCIKNEFKIKDGKIIREDLIVSKNLFDEQFPAGLPFGIPKPYFSIAAENGTQKLNFELQSGLGLLKG</sequence>
<dbReference type="KEGG" id="cyt:cce_1320"/>
<evidence type="ECO:0000313" key="1">
    <source>
        <dbReference type="EMBL" id="ACB50670.1"/>
    </source>
</evidence>
<organism evidence="1 2">
    <name type="scientific">Crocosphaera subtropica (strain ATCC 51142 / BH68)</name>
    <name type="common">Cyanothece sp. (strain ATCC 51142)</name>
    <dbReference type="NCBI Taxonomy" id="43989"/>
    <lineage>
        <taxon>Bacteria</taxon>
        <taxon>Bacillati</taxon>
        <taxon>Cyanobacteriota</taxon>
        <taxon>Cyanophyceae</taxon>
        <taxon>Oscillatoriophycideae</taxon>
        <taxon>Chroococcales</taxon>
        <taxon>Aphanothecaceae</taxon>
        <taxon>Crocosphaera</taxon>
        <taxon>Crocosphaera subtropica</taxon>
    </lineage>
</organism>
<dbReference type="Proteomes" id="UP000001203">
    <property type="component" value="Chromosome circular"/>
</dbReference>
<accession>B1WVT3</accession>
<reference evidence="1 2" key="1">
    <citation type="journal article" date="2008" name="Proc. Natl. Acad. Sci. U.S.A.">
        <title>The genome of Cyanothece 51142, a unicellular diazotrophic cyanobacterium important in the marine nitrogen cycle.</title>
        <authorList>
            <person name="Welsh E.A."/>
            <person name="Liberton M."/>
            <person name="Stoeckel J."/>
            <person name="Loh T."/>
            <person name="Elvitigala T."/>
            <person name="Wang C."/>
            <person name="Wollam A."/>
            <person name="Fulton R.S."/>
            <person name="Clifton S.W."/>
            <person name="Jacobs J.M."/>
            <person name="Aurora R."/>
            <person name="Ghosh B.K."/>
            <person name="Sherman L.A."/>
            <person name="Smith R.D."/>
            <person name="Wilson R.K."/>
            <person name="Pakrasi H.B."/>
        </authorList>
    </citation>
    <scope>NUCLEOTIDE SEQUENCE [LARGE SCALE GENOMIC DNA]</scope>
    <source>
        <strain evidence="2">ATCC 51142 / BH68</strain>
    </source>
</reference>
<dbReference type="RefSeq" id="WP_009544141.1">
    <property type="nucleotide sequence ID" value="NC_010546.1"/>
</dbReference>
<protein>
    <submittedName>
        <fullName evidence="1">Uncharacterized protein</fullName>
    </submittedName>
</protein>
<dbReference type="OrthoDB" id="489845at2"/>
<proteinExistence type="predicted"/>
<dbReference type="EMBL" id="CP000806">
    <property type="protein sequence ID" value="ACB50670.1"/>
    <property type="molecule type" value="Genomic_DNA"/>
</dbReference>
<evidence type="ECO:0000313" key="2">
    <source>
        <dbReference type="Proteomes" id="UP000001203"/>
    </source>
</evidence>
<keyword evidence="2" id="KW-1185">Reference proteome</keyword>
<dbReference type="STRING" id="43989.cce_1320"/>
<dbReference type="AlphaFoldDB" id="B1WVT3"/>
<gene>
    <name evidence="1" type="ordered locus">cce_1320</name>
</gene>
<dbReference type="HOGENOM" id="CLU_1583761_0_0_3"/>
<dbReference type="eggNOG" id="ENOG50304AI">
    <property type="taxonomic scope" value="Bacteria"/>
</dbReference>
<name>B1WVT3_CROS5</name>